<protein>
    <submittedName>
        <fullName evidence="2">Uncharacterized protein</fullName>
    </submittedName>
</protein>
<dbReference type="Gene3D" id="1.20.1050.10">
    <property type="match status" value="1"/>
</dbReference>
<organism evidence="1 2">
    <name type="scientific">Ditylenchus dipsaci</name>
    <dbReference type="NCBI Taxonomy" id="166011"/>
    <lineage>
        <taxon>Eukaryota</taxon>
        <taxon>Metazoa</taxon>
        <taxon>Ecdysozoa</taxon>
        <taxon>Nematoda</taxon>
        <taxon>Chromadorea</taxon>
        <taxon>Rhabditida</taxon>
        <taxon>Tylenchina</taxon>
        <taxon>Tylenchomorpha</taxon>
        <taxon>Sphaerularioidea</taxon>
        <taxon>Anguinidae</taxon>
        <taxon>Anguininae</taxon>
        <taxon>Ditylenchus</taxon>
    </lineage>
</organism>
<dbReference type="Proteomes" id="UP000887574">
    <property type="component" value="Unplaced"/>
</dbReference>
<dbReference type="SUPFAM" id="SSF47616">
    <property type="entry name" value="GST C-terminal domain-like"/>
    <property type="match status" value="1"/>
</dbReference>
<dbReference type="InterPro" id="IPR036282">
    <property type="entry name" value="Glutathione-S-Trfase_C_sf"/>
</dbReference>
<proteinExistence type="predicted"/>
<dbReference type="WBParaSite" id="jg23235">
    <property type="protein sequence ID" value="jg23235"/>
    <property type="gene ID" value="jg23235"/>
</dbReference>
<evidence type="ECO:0000313" key="2">
    <source>
        <dbReference type="WBParaSite" id="jg23235"/>
    </source>
</evidence>
<accession>A0A915DU88</accession>
<reference evidence="2" key="1">
    <citation type="submission" date="2022-11" db="UniProtKB">
        <authorList>
            <consortium name="WormBaseParasite"/>
        </authorList>
    </citation>
    <scope>IDENTIFICATION</scope>
</reference>
<sequence length="109" mass="12554">MHKDIMTEIGAYILNQLYKDVFVPVVNKCLPLYVKMVEESGSGFIASSRLTCVIVLLSEFSTTVKIMHPEEIAKHLELDNYIQRLHSANHQTICGATQTKYYLNFFVRR</sequence>
<keyword evidence="1" id="KW-1185">Reference proteome</keyword>
<name>A0A915DU88_9BILA</name>
<evidence type="ECO:0000313" key="1">
    <source>
        <dbReference type="Proteomes" id="UP000887574"/>
    </source>
</evidence>
<dbReference type="AlphaFoldDB" id="A0A915DU88"/>